<dbReference type="EMBL" id="HG673792">
    <property type="protein sequence ID" value="CDJ37909.1"/>
    <property type="molecule type" value="Genomic_DNA"/>
</dbReference>
<dbReference type="AlphaFoldDB" id="U6KJ23"/>
<proteinExistence type="predicted"/>
<protein>
    <submittedName>
        <fullName evidence="1">Uncharacterized protein</fullName>
    </submittedName>
</protein>
<dbReference type="Proteomes" id="UP000030747">
    <property type="component" value="Unassembled WGS sequence"/>
</dbReference>
<name>U6KJ23_EIMTE</name>
<reference evidence="1" key="1">
    <citation type="submission" date="2013-10" db="EMBL/GenBank/DDBJ databases">
        <title>Genomic analysis of the causative agents of coccidiosis in chickens.</title>
        <authorList>
            <person name="Reid A.J."/>
            <person name="Blake D."/>
            <person name="Billington K."/>
            <person name="Browne H."/>
            <person name="Dunn M."/>
            <person name="Hung S."/>
            <person name="Kawahara F."/>
            <person name="Miranda-Saavedra D."/>
            <person name="Mourier T."/>
            <person name="Nagra H."/>
            <person name="Otto T.D."/>
            <person name="Rawlings N."/>
            <person name="Sanchez A."/>
            <person name="Sanders M."/>
            <person name="Subramaniam C."/>
            <person name="Tay Y."/>
            <person name="Dear P."/>
            <person name="Doerig C."/>
            <person name="Gruber A."/>
            <person name="Parkinson J."/>
            <person name="Shirley M."/>
            <person name="Wan K.L."/>
            <person name="Berriman M."/>
            <person name="Tomley F."/>
            <person name="Pain A."/>
        </authorList>
    </citation>
    <scope>NUCLEOTIDE SEQUENCE [LARGE SCALE GENOMIC DNA]</scope>
    <source>
        <strain evidence="1">Houghton</strain>
    </source>
</reference>
<evidence type="ECO:0000313" key="2">
    <source>
        <dbReference type="Proteomes" id="UP000030747"/>
    </source>
</evidence>
<dbReference type="GeneID" id="25249439"/>
<sequence>MFSRAVDVLFLERKKSLVKERSWSACQYVKADELEWLVLHCNTFALSGGFVEVVRWRRLAERRLDWSLRGKG</sequence>
<dbReference type="VEuPathDB" id="ToxoDB:ETH_00001110"/>
<organism evidence="1 2">
    <name type="scientific">Eimeria tenella</name>
    <name type="common">Coccidian parasite</name>
    <dbReference type="NCBI Taxonomy" id="5802"/>
    <lineage>
        <taxon>Eukaryota</taxon>
        <taxon>Sar</taxon>
        <taxon>Alveolata</taxon>
        <taxon>Apicomplexa</taxon>
        <taxon>Conoidasida</taxon>
        <taxon>Coccidia</taxon>
        <taxon>Eucoccidiorida</taxon>
        <taxon>Eimeriorina</taxon>
        <taxon>Eimeriidae</taxon>
        <taxon>Eimeria</taxon>
    </lineage>
</organism>
<dbReference type="RefSeq" id="XP_013228747.1">
    <property type="nucleotide sequence ID" value="XM_013373293.1"/>
</dbReference>
<keyword evidence="2" id="KW-1185">Reference proteome</keyword>
<accession>U6KJ23</accession>
<gene>
    <name evidence="1" type="ORF">ETH_00001110</name>
</gene>
<evidence type="ECO:0000313" key="1">
    <source>
        <dbReference type="EMBL" id="CDJ37909.1"/>
    </source>
</evidence>
<reference evidence="1" key="2">
    <citation type="submission" date="2013-10" db="EMBL/GenBank/DDBJ databases">
        <authorList>
            <person name="Aslett M."/>
        </authorList>
    </citation>
    <scope>NUCLEOTIDE SEQUENCE [LARGE SCALE GENOMIC DNA]</scope>
    <source>
        <strain evidence="1">Houghton</strain>
    </source>
</reference>